<sequence length="73" mass="8389">MACILVDFLLLLLLCVYVRYLAGFAADHPGGCNFDFDFGFAFGWMDLSERERLIEQRFGTISCTSNDDLFYDE</sequence>
<reference evidence="2 3" key="1">
    <citation type="submission" date="2018-02" db="EMBL/GenBank/DDBJ databases">
        <title>The genomes of Aspergillus section Nigri reveals drivers in fungal speciation.</title>
        <authorList>
            <consortium name="DOE Joint Genome Institute"/>
            <person name="Vesth T.C."/>
            <person name="Nybo J."/>
            <person name="Theobald S."/>
            <person name="Brandl J."/>
            <person name="Frisvad J.C."/>
            <person name="Nielsen K.F."/>
            <person name="Lyhne E.K."/>
            <person name="Kogle M.E."/>
            <person name="Kuo A."/>
            <person name="Riley R."/>
            <person name="Clum A."/>
            <person name="Nolan M."/>
            <person name="Lipzen A."/>
            <person name="Salamov A."/>
            <person name="Henrissat B."/>
            <person name="Wiebenga A."/>
            <person name="De vries R.P."/>
            <person name="Grigoriev I.V."/>
            <person name="Mortensen U.H."/>
            <person name="Andersen M.R."/>
            <person name="Baker S.E."/>
        </authorList>
    </citation>
    <scope>NUCLEOTIDE SEQUENCE [LARGE SCALE GENOMIC DNA]</scope>
    <source>
        <strain evidence="2 3">CBS 121057</strain>
    </source>
</reference>
<feature type="signal peptide" evidence="1">
    <location>
        <begin position="1"/>
        <end position="23"/>
    </location>
</feature>
<evidence type="ECO:0000313" key="2">
    <source>
        <dbReference type="EMBL" id="PYI08738.1"/>
    </source>
</evidence>
<dbReference type="Proteomes" id="UP000248423">
    <property type="component" value="Unassembled WGS sequence"/>
</dbReference>
<keyword evidence="1" id="KW-0732">Signal</keyword>
<dbReference type="AlphaFoldDB" id="A0A319EPL5"/>
<dbReference type="OrthoDB" id="10467917at2759"/>
<protein>
    <submittedName>
        <fullName evidence="2">Uncharacterized protein</fullName>
    </submittedName>
</protein>
<accession>A0A319EPL5</accession>
<proteinExistence type="predicted"/>
<evidence type="ECO:0000256" key="1">
    <source>
        <dbReference type="SAM" id="SignalP"/>
    </source>
</evidence>
<dbReference type="VEuPathDB" id="FungiDB:BO78DRAFT_395343"/>
<dbReference type="EMBL" id="KZ826332">
    <property type="protein sequence ID" value="PYI08738.1"/>
    <property type="molecule type" value="Genomic_DNA"/>
</dbReference>
<gene>
    <name evidence="2" type="ORF">BO78DRAFT_395343</name>
</gene>
<name>A0A319EPL5_ASPSB</name>
<keyword evidence="3" id="KW-1185">Reference proteome</keyword>
<organism evidence="2 3">
    <name type="scientific">Aspergillus sclerotiicarbonarius (strain CBS 121057 / IBT 28362)</name>
    <dbReference type="NCBI Taxonomy" id="1448318"/>
    <lineage>
        <taxon>Eukaryota</taxon>
        <taxon>Fungi</taxon>
        <taxon>Dikarya</taxon>
        <taxon>Ascomycota</taxon>
        <taxon>Pezizomycotina</taxon>
        <taxon>Eurotiomycetes</taxon>
        <taxon>Eurotiomycetidae</taxon>
        <taxon>Eurotiales</taxon>
        <taxon>Aspergillaceae</taxon>
        <taxon>Aspergillus</taxon>
        <taxon>Aspergillus subgen. Circumdati</taxon>
    </lineage>
</organism>
<feature type="chain" id="PRO_5016329720" evidence="1">
    <location>
        <begin position="24"/>
        <end position="73"/>
    </location>
</feature>
<evidence type="ECO:0000313" key="3">
    <source>
        <dbReference type="Proteomes" id="UP000248423"/>
    </source>
</evidence>